<name>A0ABX4YED4_9LEPT</name>
<organism evidence="2 3">
    <name type="scientific">Leptospira inadai serovar Lyme</name>
    <dbReference type="NCBI Taxonomy" id="293084"/>
    <lineage>
        <taxon>Bacteria</taxon>
        <taxon>Pseudomonadati</taxon>
        <taxon>Spirochaetota</taxon>
        <taxon>Spirochaetia</taxon>
        <taxon>Leptospirales</taxon>
        <taxon>Leptospiraceae</taxon>
        <taxon>Leptospira</taxon>
    </lineage>
</organism>
<accession>A0ABX4YED4</accession>
<feature type="compositionally biased region" description="Basic residues" evidence="1">
    <location>
        <begin position="1"/>
        <end position="25"/>
    </location>
</feature>
<protein>
    <recommendedName>
        <fullName evidence="4">Toxin-antitoxin system, antitoxin component, ribbon-helix-helix domain protein</fullName>
    </recommendedName>
</protein>
<keyword evidence="3" id="KW-1185">Reference proteome</keyword>
<evidence type="ECO:0000256" key="1">
    <source>
        <dbReference type="SAM" id="MobiDB-lite"/>
    </source>
</evidence>
<dbReference type="RefSeq" id="WP_010415988.1">
    <property type="nucleotide sequence ID" value="NZ_MCRM02000025.1"/>
</dbReference>
<reference evidence="2" key="1">
    <citation type="submission" date="2018-01" db="EMBL/GenBank/DDBJ databases">
        <title>Genomic characterization of Leptospira inadai serogroup Lyme isolated from captured rat in Brazil and comparative analysis with human reference strain.</title>
        <authorList>
            <person name="Moreno L.Z."/>
            <person name="Loureiro A.P."/>
            <person name="Miraglia F."/>
            <person name="Kremer F.S."/>
            <person name="Eslabao M.R."/>
            <person name="Dellagostin O.A."/>
            <person name="Lilenbaum W."/>
            <person name="Moreno A.M."/>
        </authorList>
    </citation>
    <scope>NUCLEOTIDE SEQUENCE [LARGE SCALE GENOMIC DNA]</scope>
    <source>
        <strain evidence="2">M34/99</strain>
    </source>
</reference>
<proteinExistence type="predicted"/>
<sequence length="81" mass="9029">MTLKKPKKKAVKKAVKKKGPNHGAKKASFSIPRENDVKMTEMVDLAAEVFVHTLEVSSRIPERMKSRLLKAIKEAAKEALS</sequence>
<evidence type="ECO:0000313" key="2">
    <source>
        <dbReference type="EMBL" id="PNV73073.1"/>
    </source>
</evidence>
<dbReference type="Proteomes" id="UP000094669">
    <property type="component" value="Unassembled WGS sequence"/>
</dbReference>
<feature type="region of interest" description="Disordered" evidence="1">
    <location>
        <begin position="1"/>
        <end position="28"/>
    </location>
</feature>
<dbReference type="EMBL" id="MCRM02000025">
    <property type="protein sequence ID" value="PNV73073.1"/>
    <property type="molecule type" value="Genomic_DNA"/>
</dbReference>
<gene>
    <name evidence="2" type="ORF">BES34_017840</name>
</gene>
<evidence type="ECO:0000313" key="3">
    <source>
        <dbReference type="Proteomes" id="UP000094669"/>
    </source>
</evidence>
<evidence type="ECO:0008006" key="4">
    <source>
        <dbReference type="Google" id="ProtNLM"/>
    </source>
</evidence>
<comment type="caution">
    <text evidence="2">The sequence shown here is derived from an EMBL/GenBank/DDBJ whole genome shotgun (WGS) entry which is preliminary data.</text>
</comment>